<dbReference type="OrthoDB" id="341578at2759"/>
<evidence type="ECO:0000313" key="2">
    <source>
        <dbReference type="Proteomes" id="UP000316759"/>
    </source>
</evidence>
<keyword evidence="2" id="KW-1185">Reference proteome</keyword>
<proteinExistence type="predicted"/>
<gene>
    <name evidence="1" type="ORF">FGIG_09612</name>
</gene>
<dbReference type="EMBL" id="SUNJ01001292">
    <property type="protein sequence ID" value="TPP66906.1"/>
    <property type="molecule type" value="Genomic_DNA"/>
</dbReference>
<organism evidence="1 2">
    <name type="scientific">Fasciola gigantica</name>
    <name type="common">Giant liver fluke</name>
    <dbReference type="NCBI Taxonomy" id="46835"/>
    <lineage>
        <taxon>Eukaryota</taxon>
        <taxon>Metazoa</taxon>
        <taxon>Spiralia</taxon>
        <taxon>Lophotrochozoa</taxon>
        <taxon>Platyhelminthes</taxon>
        <taxon>Trematoda</taxon>
        <taxon>Digenea</taxon>
        <taxon>Plagiorchiida</taxon>
        <taxon>Echinostomata</taxon>
        <taxon>Echinostomatoidea</taxon>
        <taxon>Fasciolidae</taxon>
        <taxon>Fasciola</taxon>
    </lineage>
</organism>
<dbReference type="SUPFAM" id="SSF56112">
    <property type="entry name" value="Protein kinase-like (PK-like)"/>
    <property type="match status" value="1"/>
</dbReference>
<sequence length="75" mass="8457">MERICTLLKAKQQILPNHFTADYPLESAFIKRLLDPDPNERPSATDLIHDPLLSHAKPEQPHMSAMTNVAPRSVV</sequence>
<evidence type="ECO:0000313" key="1">
    <source>
        <dbReference type="EMBL" id="TPP66906.1"/>
    </source>
</evidence>
<dbReference type="AlphaFoldDB" id="A0A504Z2F5"/>
<dbReference type="InterPro" id="IPR011009">
    <property type="entry name" value="Kinase-like_dom_sf"/>
</dbReference>
<reference evidence="1 2" key="1">
    <citation type="submission" date="2019-04" db="EMBL/GenBank/DDBJ databases">
        <title>Annotation for the trematode Fasciola gigantica.</title>
        <authorList>
            <person name="Choi Y.-J."/>
        </authorList>
    </citation>
    <scope>NUCLEOTIDE SEQUENCE [LARGE SCALE GENOMIC DNA]</scope>
    <source>
        <strain evidence="1">Uganda_cow_1</strain>
    </source>
</reference>
<dbReference type="Gene3D" id="1.10.510.10">
    <property type="entry name" value="Transferase(Phosphotransferase) domain 1"/>
    <property type="match status" value="1"/>
</dbReference>
<dbReference type="Proteomes" id="UP000316759">
    <property type="component" value="Unassembled WGS sequence"/>
</dbReference>
<comment type="caution">
    <text evidence="1">The sequence shown here is derived from an EMBL/GenBank/DDBJ whole genome shotgun (WGS) entry which is preliminary data.</text>
</comment>
<protein>
    <submittedName>
        <fullName evidence="1">Uncharacterized protein</fullName>
    </submittedName>
</protein>
<accession>A0A504Z2F5</accession>
<name>A0A504Z2F5_FASGI</name>